<keyword evidence="2" id="KW-1003">Cell membrane</keyword>
<dbReference type="InterPro" id="IPR050833">
    <property type="entry name" value="Poly_Biosynth_Transport"/>
</dbReference>
<feature type="transmembrane region" description="Helical" evidence="6">
    <location>
        <begin position="12"/>
        <end position="34"/>
    </location>
</feature>
<accession>A0ABP3WGX1</accession>
<evidence type="ECO:0000256" key="6">
    <source>
        <dbReference type="SAM" id="Phobius"/>
    </source>
</evidence>
<feature type="transmembrane region" description="Helical" evidence="6">
    <location>
        <begin position="84"/>
        <end position="106"/>
    </location>
</feature>
<feature type="transmembrane region" description="Helical" evidence="6">
    <location>
        <begin position="372"/>
        <end position="391"/>
    </location>
</feature>
<feature type="transmembrane region" description="Helical" evidence="6">
    <location>
        <begin position="153"/>
        <end position="176"/>
    </location>
</feature>
<evidence type="ECO:0000256" key="3">
    <source>
        <dbReference type="ARBA" id="ARBA00022692"/>
    </source>
</evidence>
<evidence type="ECO:0000256" key="2">
    <source>
        <dbReference type="ARBA" id="ARBA00022475"/>
    </source>
</evidence>
<evidence type="ECO:0000256" key="4">
    <source>
        <dbReference type="ARBA" id="ARBA00022989"/>
    </source>
</evidence>
<dbReference type="Proteomes" id="UP001500021">
    <property type="component" value="Unassembled WGS sequence"/>
</dbReference>
<dbReference type="Pfam" id="PF13440">
    <property type="entry name" value="Polysacc_synt_3"/>
    <property type="match status" value="1"/>
</dbReference>
<feature type="transmembrane region" description="Helical" evidence="6">
    <location>
        <begin position="397"/>
        <end position="421"/>
    </location>
</feature>
<protein>
    <submittedName>
        <fullName evidence="7">Lipopolysaccharide biosynthesis protein</fullName>
    </submittedName>
</protein>
<comment type="caution">
    <text evidence="7">The sequence shown here is derived from an EMBL/GenBank/DDBJ whole genome shotgun (WGS) entry which is preliminary data.</text>
</comment>
<sequence>MLPFIHSIKQNKLIRNITIIIGGTAGAQLITLFASPIITRLYSPEAIGILGSFIALLSIFLPLAALSYPMAIVLPQKNKDATKLANLSLVIVTLFSLFILFLFLMFKDEVISLFHLEINNGLFIVVSLPCAVFISTILTIFSQWVIRYKLFALSAKVMILQSLIANSLKVLFGVFLPLGKTLILLSMLAALIHSLLLFFQIRFKAKKRYWLRMSWRYDKKMASEYKDFPSYRSPQGVLANINQNVPVILLLSLFGPVPAGLYTLCKSTLLIPVTLIAKSVNDVLFPQINEAYINAKAISPLIIKATLGLAILALPPLILFVFIGPEIFSFVFGSNWFEAGILSQWLALRFYFGFINRGCVAAIPVLRLERFLLTNSIMSLLLSVSGFYLGVYWFDNYIYAIAMHSLVSIIPQLLLITYVITSAKKHDKSLMCNDRA</sequence>
<feature type="transmembrane region" description="Helical" evidence="6">
    <location>
        <begin position="182"/>
        <end position="203"/>
    </location>
</feature>
<dbReference type="PANTHER" id="PTHR30250">
    <property type="entry name" value="PST FAMILY PREDICTED COLANIC ACID TRANSPORTER"/>
    <property type="match status" value="1"/>
</dbReference>
<name>A0ABP3WGX1_9GAMM</name>
<evidence type="ECO:0000256" key="5">
    <source>
        <dbReference type="ARBA" id="ARBA00023136"/>
    </source>
</evidence>
<evidence type="ECO:0000313" key="8">
    <source>
        <dbReference type="Proteomes" id="UP001500021"/>
    </source>
</evidence>
<keyword evidence="4 6" id="KW-1133">Transmembrane helix</keyword>
<proteinExistence type="predicted"/>
<dbReference type="PANTHER" id="PTHR30250:SF11">
    <property type="entry name" value="O-ANTIGEN TRANSPORTER-RELATED"/>
    <property type="match status" value="1"/>
</dbReference>
<evidence type="ECO:0000256" key="1">
    <source>
        <dbReference type="ARBA" id="ARBA00004651"/>
    </source>
</evidence>
<dbReference type="RefSeq" id="WP_343816480.1">
    <property type="nucleotide sequence ID" value="NZ_BAAAFA010000004.1"/>
</dbReference>
<gene>
    <name evidence="7" type="ORF">GCM10009111_13200</name>
</gene>
<organism evidence="7 8">
    <name type="scientific">Colwellia asteriadis</name>
    <dbReference type="NCBI Taxonomy" id="517723"/>
    <lineage>
        <taxon>Bacteria</taxon>
        <taxon>Pseudomonadati</taxon>
        <taxon>Pseudomonadota</taxon>
        <taxon>Gammaproteobacteria</taxon>
        <taxon>Alteromonadales</taxon>
        <taxon>Colwelliaceae</taxon>
        <taxon>Colwellia</taxon>
    </lineage>
</organism>
<evidence type="ECO:0000313" key="7">
    <source>
        <dbReference type="EMBL" id="GAA0815219.1"/>
    </source>
</evidence>
<dbReference type="EMBL" id="BAAAFA010000004">
    <property type="protein sequence ID" value="GAA0815219.1"/>
    <property type="molecule type" value="Genomic_DNA"/>
</dbReference>
<keyword evidence="3 6" id="KW-0812">Transmembrane</keyword>
<comment type="subcellular location">
    <subcellularLocation>
        <location evidence="1">Cell membrane</location>
        <topology evidence="1">Multi-pass membrane protein</topology>
    </subcellularLocation>
</comment>
<keyword evidence="5 6" id="KW-0472">Membrane</keyword>
<reference evidence="8" key="1">
    <citation type="journal article" date="2019" name="Int. J. Syst. Evol. Microbiol.">
        <title>The Global Catalogue of Microorganisms (GCM) 10K type strain sequencing project: providing services to taxonomists for standard genome sequencing and annotation.</title>
        <authorList>
            <consortium name="The Broad Institute Genomics Platform"/>
            <consortium name="The Broad Institute Genome Sequencing Center for Infectious Disease"/>
            <person name="Wu L."/>
            <person name="Ma J."/>
        </authorList>
    </citation>
    <scope>NUCLEOTIDE SEQUENCE [LARGE SCALE GENOMIC DNA]</scope>
    <source>
        <strain evidence="8">JCM 15608</strain>
    </source>
</reference>
<feature type="transmembrane region" description="Helical" evidence="6">
    <location>
        <begin position="118"/>
        <end position="141"/>
    </location>
</feature>
<feature type="transmembrane region" description="Helical" evidence="6">
    <location>
        <begin position="46"/>
        <end position="72"/>
    </location>
</feature>
<keyword evidence="8" id="KW-1185">Reference proteome</keyword>
<feature type="transmembrane region" description="Helical" evidence="6">
    <location>
        <begin position="301"/>
        <end position="323"/>
    </location>
</feature>